<accession>A0A077ZM89</accession>
<proteinExistence type="predicted"/>
<organism evidence="1 2">
    <name type="scientific">Trichuris trichiura</name>
    <name type="common">Whipworm</name>
    <name type="synonym">Trichocephalus trichiurus</name>
    <dbReference type="NCBI Taxonomy" id="36087"/>
    <lineage>
        <taxon>Eukaryota</taxon>
        <taxon>Metazoa</taxon>
        <taxon>Ecdysozoa</taxon>
        <taxon>Nematoda</taxon>
        <taxon>Enoplea</taxon>
        <taxon>Dorylaimia</taxon>
        <taxon>Trichinellida</taxon>
        <taxon>Trichuridae</taxon>
        <taxon>Trichuris</taxon>
    </lineage>
</organism>
<dbReference type="EMBL" id="HG807490">
    <property type="protein sequence ID" value="CDW60858.1"/>
    <property type="molecule type" value="Genomic_DNA"/>
</dbReference>
<gene>
    <name evidence="1" type="ORF">TTRE_0000926101</name>
</gene>
<dbReference type="AlphaFoldDB" id="A0A077ZM89"/>
<sequence>MVPDEEAALNFLRKKGLLHTDSLCPSCGQAMRLGRGGKAWRCHKRSCDKELCVRTGTWFDDKAAEGAADNIQLESRVHDDQILRARAGAQQGYRSAVEQVPAASCMVNKPAPYLLIGQAGLLFSQRPTS</sequence>
<reference evidence="1" key="2">
    <citation type="submission" date="2014-03" db="EMBL/GenBank/DDBJ databases">
        <title>The whipworm genome and dual-species transcriptomics of an intimate host-pathogen interaction.</title>
        <authorList>
            <person name="Foth B.J."/>
            <person name="Tsai I.J."/>
            <person name="Reid A.J."/>
            <person name="Bancroft A.J."/>
            <person name="Nichol S."/>
            <person name="Tracey A."/>
            <person name="Holroyd N."/>
            <person name="Cotton J.A."/>
            <person name="Stanley E.J."/>
            <person name="Zarowiecki M."/>
            <person name="Liu J.Z."/>
            <person name="Huckvale T."/>
            <person name="Cooper P.J."/>
            <person name="Grencis R.K."/>
            <person name="Berriman M."/>
        </authorList>
    </citation>
    <scope>NUCLEOTIDE SEQUENCE [LARGE SCALE GENOMIC DNA]</scope>
</reference>
<dbReference type="OrthoDB" id="6629194at2759"/>
<evidence type="ECO:0000313" key="1">
    <source>
        <dbReference type="EMBL" id="CDW60858.1"/>
    </source>
</evidence>
<reference evidence="1" key="1">
    <citation type="submission" date="2014-01" db="EMBL/GenBank/DDBJ databases">
        <authorList>
            <person name="Aslett M."/>
        </authorList>
    </citation>
    <scope>NUCLEOTIDE SEQUENCE</scope>
</reference>
<protein>
    <submittedName>
        <fullName evidence="1">Uncharacterized protein</fullName>
    </submittedName>
</protein>
<keyword evidence="2" id="KW-1185">Reference proteome</keyword>
<evidence type="ECO:0000313" key="2">
    <source>
        <dbReference type="Proteomes" id="UP000030665"/>
    </source>
</evidence>
<name>A0A077ZM89_TRITR</name>
<dbReference type="Proteomes" id="UP000030665">
    <property type="component" value="Unassembled WGS sequence"/>
</dbReference>